<protein>
    <submittedName>
        <fullName evidence="1">Uncharacterized protein</fullName>
    </submittedName>
</protein>
<dbReference type="InParanoid" id="A0A543AW98"/>
<dbReference type="AlphaFoldDB" id="A0A543AW98"/>
<evidence type="ECO:0000313" key="2">
    <source>
        <dbReference type="Proteomes" id="UP000317043"/>
    </source>
</evidence>
<organism evidence="1 2">
    <name type="scientific">Stackebrandtia endophytica</name>
    <dbReference type="NCBI Taxonomy" id="1496996"/>
    <lineage>
        <taxon>Bacteria</taxon>
        <taxon>Bacillati</taxon>
        <taxon>Actinomycetota</taxon>
        <taxon>Actinomycetes</taxon>
        <taxon>Glycomycetales</taxon>
        <taxon>Glycomycetaceae</taxon>
        <taxon>Stackebrandtia</taxon>
    </lineage>
</organism>
<gene>
    <name evidence="1" type="ORF">FB566_2364</name>
</gene>
<dbReference type="RefSeq" id="WP_142038814.1">
    <property type="nucleotide sequence ID" value="NZ_JBHTGS010000001.1"/>
</dbReference>
<dbReference type="Proteomes" id="UP000317043">
    <property type="component" value="Unassembled WGS sequence"/>
</dbReference>
<comment type="caution">
    <text evidence="1">The sequence shown here is derived from an EMBL/GenBank/DDBJ whole genome shotgun (WGS) entry which is preliminary data.</text>
</comment>
<dbReference type="EMBL" id="VFOW01000001">
    <property type="protein sequence ID" value="TQL76824.1"/>
    <property type="molecule type" value="Genomic_DNA"/>
</dbReference>
<name>A0A543AW98_9ACTN</name>
<proteinExistence type="predicted"/>
<accession>A0A543AW98</accession>
<keyword evidence="2" id="KW-1185">Reference proteome</keyword>
<evidence type="ECO:0000313" key="1">
    <source>
        <dbReference type="EMBL" id="TQL76824.1"/>
    </source>
</evidence>
<reference evidence="1 2" key="1">
    <citation type="submission" date="2019-06" db="EMBL/GenBank/DDBJ databases">
        <title>Sequencing the genomes of 1000 actinobacteria strains.</title>
        <authorList>
            <person name="Klenk H.-P."/>
        </authorList>
    </citation>
    <scope>NUCLEOTIDE SEQUENCE [LARGE SCALE GENOMIC DNA]</scope>
    <source>
        <strain evidence="1 2">DSM 45928</strain>
    </source>
</reference>
<sequence length="85" mass="9554">MRTVWIDPDRDDHDELASALDEVWVVAGVEFLVISDDDAEVRIGTNCVEVGDWGVVIPNDPVAAAWYLVGWLDRDDADSYYDDEP</sequence>